<evidence type="ECO:0000259" key="2">
    <source>
        <dbReference type="PROSITE" id="PS50868"/>
    </source>
</evidence>
<gene>
    <name evidence="3" type="ORF">PUW23_07150</name>
</gene>
<dbReference type="Proteomes" id="UP001220962">
    <property type="component" value="Chromosome"/>
</dbReference>
<dbReference type="EMBL" id="CP118101">
    <property type="protein sequence ID" value="WDH83983.1"/>
    <property type="molecule type" value="Genomic_DNA"/>
</dbReference>
<protein>
    <submittedName>
        <fullName evidence="3">ROK family protein</fullName>
    </submittedName>
</protein>
<dbReference type="PANTHER" id="PTHR18964:SF149">
    <property type="entry name" value="BIFUNCTIONAL UDP-N-ACETYLGLUCOSAMINE 2-EPIMERASE_N-ACETYLMANNOSAMINE KINASE"/>
    <property type="match status" value="1"/>
</dbReference>
<evidence type="ECO:0000313" key="4">
    <source>
        <dbReference type="Proteomes" id="UP001220962"/>
    </source>
</evidence>
<dbReference type="PROSITE" id="PS01125">
    <property type="entry name" value="ROK"/>
    <property type="match status" value="1"/>
</dbReference>
<reference evidence="3" key="1">
    <citation type="submission" date="2023-02" db="EMBL/GenBank/DDBJ databases">
        <title>Pathogen: clinical or host-associated sample.</title>
        <authorList>
            <person name="Hergert J."/>
            <person name="Casey R."/>
            <person name="Wagner J."/>
            <person name="Young E.L."/>
            <person name="Oakeson K.F."/>
        </authorList>
    </citation>
    <scope>NUCLEOTIDE SEQUENCE</scope>
    <source>
        <strain evidence="3">2022CK-00830</strain>
    </source>
</reference>
<dbReference type="PROSITE" id="PS50868">
    <property type="entry name" value="POST_SET"/>
    <property type="match status" value="1"/>
</dbReference>
<accession>A0AAX3N2V6</accession>
<comment type="similarity">
    <text evidence="1">Belongs to the ROK (NagC/XylR) family.</text>
</comment>
<dbReference type="PANTHER" id="PTHR18964">
    <property type="entry name" value="ROK (REPRESSOR, ORF, KINASE) FAMILY"/>
    <property type="match status" value="1"/>
</dbReference>
<organism evidence="3 4">
    <name type="scientific">Paenibacillus urinalis</name>
    <dbReference type="NCBI Taxonomy" id="521520"/>
    <lineage>
        <taxon>Bacteria</taxon>
        <taxon>Bacillati</taxon>
        <taxon>Bacillota</taxon>
        <taxon>Bacilli</taxon>
        <taxon>Bacillales</taxon>
        <taxon>Paenibacillaceae</taxon>
        <taxon>Paenibacillus</taxon>
    </lineage>
</organism>
<dbReference type="InterPro" id="IPR043129">
    <property type="entry name" value="ATPase_NBD"/>
</dbReference>
<dbReference type="InterPro" id="IPR049874">
    <property type="entry name" value="ROK_cs"/>
</dbReference>
<dbReference type="RefSeq" id="WP_047912019.1">
    <property type="nucleotide sequence ID" value="NZ_CP118101.1"/>
</dbReference>
<dbReference type="InterPro" id="IPR003616">
    <property type="entry name" value="Post-SET_dom"/>
</dbReference>
<dbReference type="InterPro" id="IPR000600">
    <property type="entry name" value="ROK"/>
</dbReference>
<dbReference type="AlphaFoldDB" id="A0AAX3N2V6"/>
<sequence length="323" mass="34706">MSKYLIGVDLGGTNTKAAIYSKQFETVTELSVATEAAKGPAYVLSNIAETVQKLLASVNLSQEDIEVMGMGIPGLLDPQAGFSIFSPNFPDWENIPVVDRMKEHFNFPVYIDNDVRVNLYGEWRHGAGAGYQNIFLITLGTGLGSGIVCGGQVLYGTTSSAGEIGHMNMYREGRPCKCGSSGCLGRYASAVGMVNTLLEKLAAGQQSMIQDWVQGDYTHITAKMISDAYDLEDQTAREVMQETGEILGFGLANVINLFNPEIVIVGGGMSAAGERLLGTVRETVHRHALKLSREACRIEPARLGGRAGMFGAAAYALDRLQHG</sequence>
<feature type="domain" description="Post-SET" evidence="2">
    <location>
        <begin position="172"/>
        <end position="188"/>
    </location>
</feature>
<evidence type="ECO:0000313" key="3">
    <source>
        <dbReference type="EMBL" id="WDH83983.1"/>
    </source>
</evidence>
<dbReference type="SUPFAM" id="SSF53067">
    <property type="entry name" value="Actin-like ATPase domain"/>
    <property type="match status" value="1"/>
</dbReference>
<dbReference type="Gene3D" id="3.30.420.40">
    <property type="match status" value="2"/>
</dbReference>
<proteinExistence type="inferred from homology"/>
<dbReference type="Pfam" id="PF00480">
    <property type="entry name" value="ROK"/>
    <property type="match status" value="1"/>
</dbReference>
<evidence type="ECO:0000256" key="1">
    <source>
        <dbReference type="ARBA" id="ARBA00006479"/>
    </source>
</evidence>
<name>A0AAX3N2V6_9BACL</name>